<protein>
    <submittedName>
        <fullName evidence="2">Uncharacterized protein</fullName>
    </submittedName>
</protein>
<dbReference type="Proteomes" id="UP000299102">
    <property type="component" value="Unassembled WGS sequence"/>
</dbReference>
<accession>A0A4C1XSN1</accession>
<feature type="compositionally biased region" description="Polar residues" evidence="1">
    <location>
        <begin position="24"/>
        <end position="34"/>
    </location>
</feature>
<sequence length="229" mass="25434">MSTVGREALALALAQRPAAPPSLTARSINAQEPQTGKRFSKDRSSLDSVQYINKLYKRSSFDRTRGALAVPERVRNQDLERGNPADAQPRRRLVGLRVFLRVSLLGYDCGHEVEAVDLMRLDSLRDSVQYSHKYIDTRENERTSKKTNSHVTTRSASSDGASACSLCLNQLTLDNFAVLNLNALHKKRRVLVLCARFAARAGPARGAPPALCLDRMLKIDLATCMRVQN</sequence>
<keyword evidence="3" id="KW-1185">Reference proteome</keyword>
<feature type="region of interest" description="Disordered" evidence="1">
    <location>
        <begin position="21"/>
        <end position="42"/>
    </location>
</feature>
<comment type="caution">
    <text evidence="2">The sequence shown here is derived from an EMBL/GenBank/DDBJ whole genome shotgun (WGS) entry which is preliminary data.</text>
</comment>
<dbReference type="AlphaFoldDB" id="A0A4C1XSN1"/>
<organism evidence="2 3">
    <name type="scientific">Eumeta variegata</name>
    <name type="common">Bagworm moth</name>
    <name type="synonym">Eumeta japonica</name>
    <dbReference type="NCBI Taxonomy" id="151549"/>
    <lineage>
        <taxon>Eukaryota</taxon>
        <taxon>Metazoa</taxon>
        <taxon>Ecdysozoa</taxon>
        <taxon>Arthropoda</taxon>
        <taxon>Hexapoda</taxon>
        <taxon>Insecta</taxon>
        <taxon>Pterygota</taxon>
        <taxon>Neoptera</taxon>
        <taxon>Endopterygota</taxon>
        <taxon>Lepidoptera</taxon>
        <taxon>Glossata</taxon>
        <taxon>Ditrysia</taxon>
        <taxon>Tineoidea</taxon>
        <taxon>Psychidae</taxon>
        <taxon>Oiketicinae</taxon>
        <taxon>Eumeta</taxon>
    </lineage>
</organism>
<reference evidence="2 3" key="1">
    <citation type="journal article" date="2019" name="Commun. Biol.">
        <title>The bagworm genome reveals a unique fibroin gene that provides high tensile strength.</title>
        <authorList>
            <person name="Kono N."/>
            <person name="Nakamura H."/>
            <person name="Ohtoshi R."/>
            <person name="Tomita M."/>
            <person name="Numata K."/>
            <person name="Arakawa K."/>
        </authorList>
    </citation>
    <scope>NUCLEOTIDE SEQUENCE [LARGE SCALE GENOMIC DNA]</scope>
</reference>
<evidence type="ECO:0000313" key="2">
    <source>
        <dbReference type="EMBL" id="GBP66498.1"/>
    </source>
</evidence>
<evidence type="ECO:0000313" key="3">
    <source>
        <dbReference type="Proteomes" id="UP000299102"/>
    </source>
</evidence>
<evidence type="ECO:0000256" key="1">
    <source>
        <dbReference type="SAM" id="MobiDB-lite"/>
    </source>
</evidence>
<gene>
    <name evidence="2" type="ORF">EVAR_85645_1</name>
</gene>
<proteinExistence type="predicted"/>
<name>A0A4C1XSN1_EUMVA</name>
<dbReference type="EMBL" id="BGZK01000958">
    <property type="protein sequence ID" value="GBP66498.1"/>
    <property type="molecule type" value="Genomic_DNA"/>
</dbReference>